<accession>A0A8C3WA14</accession>
<evidence type="ECO:0000313" key="1">
    <source>
        <dbReference type="Ensembl" id="ENSCWAP00000013146.1"/>
    </source>
</evidence>
<reference evidence="1" key="1">
    <citation type="submission" date="2025-08" db="UniProtKB">
        <authorList>
            <consortium name="Ensembl"/>
        </authorList>
    </citation>
    <scope>IDENTIFICATION</scope>
</reference>
<proteinExistence type="predicted"/>
<dbReference type="GeneTree" id="ENSGT01140000285516"/>
<evidence type="ECO:0000313" key="2">
    <source>
        <dbReference type="Proteomes" id="UP000694540"/>
    </source>
</evidence>
<dbReference type="Proteomes" id="UP000694540">
    <property type="component" value="Unplaced"/>
</dbReference>
<reference evidence="1" key="2">
    <citation type="submission" date="2025-09" db="UniProtKB">
        <authorList>
            <consortium name="Ensembl"/>
        </authorList>
    </citation>
    <scope>IDENTIFICATION</scope>
</reference>
<dbReference type="AlphaFoldDB" id="A0A8C3WA14"/>
<dbReference type="PROSITE" id="PS51257">
    <property type="entry name" value="PROKAR_LIPOPROTEIN"/>
    <property type="match status" value="1"/>
</dbReference>
<protein>
    <submittedName>
        <fullName evidence="1">Uncharacterized protein</fullName>
    </submittedName>
</protein>
<organism evidence="1 2">
    <name type="scientific">Catagonus wagneri</name>
    <name type="common">Chacoan peccary</name>
    <dbReference type="NCBI Taxonomy" id="51154"/>
    <lineage>
        <taxon>Eukaryota</taxon>
        <taxon>Metazoa</taxon>
        <taxon>Chordata</taxon>
        <taxon>Craniata</taxon>
        <taxon>Vertebrata</taxon>
        <taxon>Euteleostomi</taxon>
        <taxon>Mammalia</taxon>
        <taxon>Eutheria</taxon>
        <taxon>Laurasiatheria</taxon>
        <taxon>Artiodactyla</taxon>
        <taxon>Suina</taxon>
        <taxon>Tayassuidae</taxon>
        <taxon>Catagonus</taxon>
    </lineage>
</organism>
<keyword evidence="2" id="KW-1185">Reference proteome</keyword>
<dbReference type="Ensembl" id="ENSCWAT00000014284.1">
    <property type="protein sequence ID" value="ENSCWAP00000013146.1"/>
    <property type="gene ID" value="ENSCWAG00000010243.1"/>
</dbReference>
<sequence length="80" mass="8196">MSKDKANMQHRYVELFLNSTAGASCGAYGNQMMRSMGLSNQSSCGGPANQQLSGVSGYDQGVNGMGGMSSTSGMSGGWGM</sequence>
<name>A0A8C3WA14_9CETA</name>